<accession>A0A834T1G4</accession>
<protein>
    <submittedName>
        <fullName evidence="1">Uncharacterized protein</fullName>
    </submittedName>
</protein>
<sequence length="43" mass="5273">MLLNLQTIQKYKFKRVVGHVSQTNLFALYWEFEVNVKLEWDSR</sequence>
<evidence type="ECO:0000313" key="1">
    <source>
        <dbReference type="EMBL" id="KAF7812566.1"/>
    </source>
</evidence>
<organism evidence="1 2">
    <name type="scientific">Senna tora</name>
    <dbReference type="NCBI Taxonomy" id="362788"/>
    <lineage>
        <taxon>Eukaryota</taxon>
        <taxon>Viridiplantae</taxon>
        <taxon>Streptophyta</taxon>
        <taxon>Embryophyta</taxon>
        <taxon>Tracheophyta</taxon>
        <taxon>Spermatophyta</taxon>
        <taxon>Magnoliopsida</taxon>
        <taxon>eudicotyledons</taxon>
        <taxon>Gunneridae</taxon>
        <taxon>Pentapetalae</taxon>
        <taxon>rosids</taxon>
        <taxon>fabids</taxon>
        <taxon>Fabales</taxon>
        <taxon>Fabaceae</taxon>
        <taxon>Caesalpinioideae</taxon>
        <taxon>Cassia clade</taxon>
        <taxon>Senna</taxon>
    </lineage>
</organism>
<reference evidence="1" key="1">
    <citation type="submission" date="2020-09" db="EMBL/GenBank/DDBJ databases">
        <title>Genome-Enabled Discovery of Anthraquinone Biosynthesis in Senna tora.</title>
        <authorList>
            <person name="Kang S.-H."/>
            <person name="Pandey R.P."/>
            <person name="Lee C.-M."/>
            <person name="Sim J.-S."/>
            <person name="Jeong J.-T."/>
            <person name="Choi B.-S."/>
            <person name="Jung M."/>
            <person name="Ginzburg D."/>
            <person name="Zhao K."/>
            <person name="Won S.Y."/>
            <person name="Oh T.-J."/>
            <person name="Yu Y."/>
            <person name="Kim N.-H."/>
            <person name="Lee O.R."/>
            <person name="Lee T.-H."/>
            <person name="Bashyal P."/>
            <person name="Kim T.-S."/>
            <person name="Lee W.-H."/>
            <person name="Kawkins C."/>
            <person name="Kim C.-K."/>
            <person name="Kim J.S."/>
            <person name="Ahn B.O."/>
            <person name="Rhee S.Y."/>
            <person name="Sohng J.K."/>
        </authorList>
    </citation>
    <scope>NUCLEOTIDE SEQUENCE</scope>
    <source>
        <tissue evidence="1">Leaf</tissue>
    </source>
</reference>
<proteinExistence type="predicted"/>
<dbReference type="AlphaFoldDB" id="A0A834T1G4"/>
<keyword evidence="2" id="KW-1185">Reference proteome</keyword>
<comment type="caution">
    <text evidence="1">The sequence shown here is derived from an EMBL/GenBank/DDBJ whole genome shotgun (WGS) entry which is preliminary data.</text>
</comment>
<name>A0A834T1G4_9FABA</name>
<dbReference type="EMBL" id="JAAIUW010000010">
    <property type="protein sequence ID" value="KAF7812566.1"/>
    <property type="molecule type" value="Genomic_DNA"/>
</dbReference>
<gene>
    <name evidence="1" type="ORF">G2W53_033542</name>
</gene>
<dbReference type="Proteomes" id="UP000634136">
    <property type="component" value="Unassembled WGS sequence"/>
</dbReference>
<evidence type="ECO:0000313" key="2">
    <source>
        <dbReference type="Proteomes" id="UP000634136"/>
    </source>
</evidence>